<dbReference type="InterPro" id="IPR011992">
    <property type="entry name" value="EF-hand-dom_pair"/>
</dbReference>
<dbReference type="InterPro" id="IPR002048">
    <property type="entry name" value="EF_hand_dom"/>
</dbReference>
<dbReference type="SUPFAM" id="SSF47473">
    <property type="entry name" value="EF-hand"/>
    <property type="match status" value="1"/>
</dbReference>
<dbReference type="PANTHER" id="PTHR34524">
    <property type="entry name" value="CALCYPHOSIN"/>
    <property type="match status" value="1"/>
</dbReference>
<proteinExistence type="predicted"/>
<evidence type="ECO:0000259" key="5">
    <source>
        <dbReference type="PROSITE" id="PS50222"/>
    </source>
</evidence>
<feature type="compositionally biased region" description="Pro residues" evidence="4">
    <location>
        <begin position="142"/>
        <end position="154"/>
    </location>
</feature>
<organism evidence="6 7">
    <name type="scientific">Prorocentrum cordatum</name>
    <dbReference type="NCBI Taxonomy" id="2364126"/>
    <lineage>
        <taxon>Eukaryota</taxon>
        <taxon>Sar</taxon>
        <taxon>Alveolata</taxon>
        <taxon>Dinophyceae</taxon>
        <taxon>Prorocentrales</taxon>
        <taxon>Prorocentraceae</taxon>
        <taxon>Prorocentrum</taxon>
    </lineage>
</organism>
<comment type="caution">
    <text evidence="6">The sequence shown here is derived from an EMBL/GenBank/DDBJ whole genome shotgun (WGS) entry which is preliminary data.</text>
</comment>
<dbReference type="PROSITE" id="PS00018">
    <property type="entry name" value="EF_HAND_1"/>
    <property type="match status" value="3"/>
</dbReference>
<dbReference type="SMART" id="SM00054">
    <property type="entry name" value="EFh"/>
    <property type="match status" value="3"/>
</dbReference>
<evidence type="ECO:0000256" key="4">
    <source>
        <dbReference type="SAM" id="MobiDB-lite"/>
    </source>
</evidence>
<dbReference type="EMBL" id="CAUYUJ010010224">
    <property type="protein sequence ID" value="CAK0828839.1"/>
    <property type="molecule type" value="Genomic_DNA"/>
</dbReference>
<gene>
    <name evidence="6" type="ORF">PCOR1329_LOCUS27974</name>
</gene>
<dbReference type="InterPro" id="IPR018247">
    <property type="entry name" value="EF_Hand_1_Ca_BS"/>
</dbReference>
<keyword evidence="2" id="KW-0677">Repeat</keyword>
<keyword evidence="3" id="KW-0106">Calcium</keyword>
<feature type="domain" description="EF-hand" evidence="5">
    <location>
        <begin position="12"/>
        <end position="47"/>
    </location>
</feature>
<feature type="domain" description="EF-hand" evidence="5">
    <location>
        <begin position="105"/>
        <end position="140"/>
    </location>
</feature>
<reference evidence="6" key="1">
    <citation type="submission" date="2023-10" db="EMBL/GenBank/DDBJ databases">
        <authorList>
            <person name="Chen Y."/>
            <person name="Shah S."/>
            <person name="Dougan E. K."/>
            <person name="Thang M."/>
            <person name="Chan C."/>
        </authorList>
    </citation>
    <scope>NUCLEOTIDE SEQUENCE [LARGE SCALE GENOMIC DNA]</scope>
</reference>
<evidence type="ECO:0000256" key="3">
    <source>
        <dbReference type="ARBA" id="ARBA00022837"/>
    </source>
</evidence>
<accession>A0ABN9SB66</accession>
<feature type="domain" description="EF-hand" evidence="5">
    <location>
        <begin position="69"/>
        <end position="104"/>
    </location>
</feature>
<dbReference type="Proteomes" id="UP001189429">
    <property type="component" value="Unassembled WGS sequence"/>
</dbReference>
<feature type="region of interest" description="Disordered" evidence="4">
    <location>
        <begin position="138"/>
        <end position="168"/>
    </location>
</feature>
<keyword evidence="7" id="KW-1185">Reference proteome</keyword>
<dbReference type="PROSITE" id="PS50222">
    <property type="entry name" value="EF_HAND_2"/>
    <property type="match status" value="3"/>
</dbReference>
<dbReference type="PANTHER" id="PTHR34524:SF6">
    <property type="entry name" value="CALCYPHOSINE LIKE"/>
    <property type="match status" value="1"/>
</dbReference>
<dbReference type="Gene3D" id="1.10.238.10">
    <property type="entry name" value="EF-hand"/>
    <property type="match status" value="2"/>
</dbReference>
<dbReference type="Pfam" id="PF00036">
    <property type="entry name" value="EF-hand_1"/>
    <property type="match status" value="1"/>
</dbReference>
<keyword evidence="1" id="KW-0479">Metal-binding</keyword>
<dbReference type="CDD" id="cd00051">
    <property type="entry name" value="EFh"/>
    <property type="match status" value="1"/>
</dbReference>
<protein>
    <recommendedName>
        <fullName evidence="5">EF-hand domain-containing protein</fullName>
    </recommendedName>
</protein>
<evidence type="ECO:0000256" key="1">
    <source>
        <dbReference type="ARBA" id="ARBA00022723"/>
    </source>
</evidence>
<evidence type="ECO:0000313" key="6">
    <source>
        <dbReference type="EMBL" id="CAK0828839.1"/>
    </source>
</evidence>
<evidence type="ECO:0000313" key="7">
    <source>
        <dbReference type="Proteomes" id="UP001189429"/>
    </source>
</evidence>
<dbReference type="Pfam" id="PF13499">
    <property type="entry name" value="EF-hand_7"/>
    <property type="match status" value="1"/>
</dbReference>
<evidence type="ECO:0000256" key="2">
    <source>
        <dbReference type="ARBA" id="ARBA00022737"/>
    </source>
</evidence>
<dbReference type="InterPro" id="IPR051581">
    <property type="entry name" value="Ca-bind"/>
</dbReference>
<name>A0ABN9SB66_9DINO</name>
<sequence length="494" mass="52864">MEPTLRNLQPDITQHQLDAVFRRFDRDGNGQVELHEFCNALRDAAAKQKAAPSGFVRELLARVASSLERLGARPRDLFARLDSNGDGMLSRAELEPTLRQLQPDVTPQQLDGVFRHFDRDGSQEIDVDEFVGALARAREAQAPPPPPLPPPADPPTSEQTRQAAEWYAQRQRERLAKGDGNLPLEVQQEDLLGQGGALVGVRAPDGVPRHRGTHRGEVYVQHERDASRFRSVSGDRVRRLYDAGEQRAGAGRGGPKAARGAASAAATEAAARRAAVPRAVALADPDASQLRPLESPGDDEILELLRMSCQSEAFAELAFFACQCLAAGLGVAAGALAFAFGAGGSQLLVASTSFNTFAMAFAQVASVGTIYEAARDAKIVRGLEASQIESDSEVSIQRMAWRRVIISVLRSAVNLGLFTCSLLGARSDAYISVAASAAETTGSSDVWWMTHSPVGWSAEEMRNLLAARCGLSLVALVLALPRAAESGPLGAQAY</sequence>